<dbReference type="SUPFAM" id="SSF52540">
    <property type="entry name" value="P-loop containing nucleoside triphosphate hydrolases"/>
    <property type="match status" value="1"/>
</dbReference>
<dbReference type="RefSeq" id="WP_004552667.1">
    <property type="nucleotide sequence ID" value="NC_017831.1"/>
</dbReference>
<dbReference type="GO" id="GO:0005524">
    <property type="term" value="F:ATP binding"/>
    <property type="evidence" value="ECO:0007669"/>
    <property type="project" value="InterPro"/>
</dbReference>
<dbReference type="AlphaFoldDB" id="A0A0H3HIQ9"/>
<dbReference type="PANTHER" id="PTHR40396">
    <property type="entry name" value="ATPASE-LIKE PROTEIN"/>
    <property type="match status" value="1"/>
</dbReference>
<dbReference type="KEGG" id="bpz:BP1026B_I0175"/>
<reference evidence="2 3" key="1">
    <citation type="journal article" date="2012" name="PLoS ONE">
        <title>Evolution of Burkholderia pseudomallei in recurrent melioidosis.</title>
        <authorList>
            <person name="Hayden H.S."/>
            <person name="Lim R."/>
            <person name="Brittnacher M.J."/>
            <person name="Sims E.H."/>
            <person name="Ramage E.R."/>
            <person name="Fong C."/>
            <person name="Wu Z."/>
            <person name="Crist E."/>
            <person name="Chang J."/>
            <person name="Zhou Y."/>
            <person name="Radey M."/>
            <person name="Rohmer L."/>
            <person name="Haugen E."/>
            <person name="Gillett W."/>
            <person name="Wuthiekanun V."/>
            <person name="Peacock S.J."/>
            <person name="Kaul R."/>
            <person name="Miller S.I."/>
            <person name="Manoil C."/>
            <person name="Jacobs M.A."/>
        </authorList>
    </citation>
    <scope>NUCLEOTIDE SEQUENCE [LARGE SCALE GENOMIC DNA]</scope>
    <source>
        <strain evidence="2 3">1026b</strain>
    </source>
</reference>
<proteinExistence type="predicted"/>
<evidence type="ECO:0000313" key="3">
    <source>
        <dbReference type="Proteomes" id="UP000010087"/>
    </source>
</evidence>
<dbReference type="GO" id="GO:0016887">
    <property type="term" value="F:ATP hydrolysis activity"/>
    <property type="evidence" value="ECO:0007669"/>
    <property type="project" value="InterPro"/>
</dbReference>
<dbReference type="Pfam" id="PF13304">
    <property type="entry name" value="AAA_21"/>
    <property type="match status" value="1"/>
</dbReference>
<accession>A0A0H3HIQ9</accession>
<dbReference type="InterPro" id="IPR027417">
    <property type="entry name" value="P-loop_NTPase"/>
</dbReference>
<dbReference type="InterPro" id="IPR003959">
    <property type="entry name" value="ATPase_AAA_core"/>
</dbReference>
<organism evidence="2 3">
    <name type="scientific">Burkholderia pseudomallei (strain 1026b)</name>
    <dbReference type="NCBI Taxonomy" id="884204"/>
    <lineage>
        <taxon>Bacteria</taxon>
        <taxon>Pseudomonadati</taxon>
        <taxon>Pseudomonadota</taxon>
        <taxon>Betaproteobacteria</taxon>
        <taxon>Burkholderiales</taxon>
        <taxon>Burkholderiaceae</taxon>
        <taxon>Burkholderia</taxon>
        <taxon>pseudomallei group</taxon>
    </lineage>
</organism>
<dbReference type="Proteomes" id="UP000010087">
    <property type="component" value="Chromosome 1"/>
</dbReference>
<gene>
    <name evidence="2" type="ordered locus">BP1026B_I0175</name>
</gene>
<evidence type="ECO:0000313" key="2">
    <source>
        <dbReference type="EMBL" id="AFI64846.1"/>
    </source>
</evidence>
<protein>
    <submittedName>
        <fullName evidence="2">ATPase</fullName>
    </submittedName>
</protein>
<dbReference type="PIRSF" id="PIRSF029347">
    <property type="entry name" value="RecF"/>
    <property type="match status" value="1"/>
</dbReference>
<sequence>MPEVSRTHANLSRPRAPARIEYLKVRNFRALRELEFKNLTPLTVLLGPNGSGKSTVFDVFAFLADCFELGLRRAWDKRGRGKELKTRGSDGPLTIEIKYREHGYPLITYHLAVDELQGAPVVVEEWLKWKRGSHGQPFRFLDYREGKGRAISGEVPDEQDHRVETPLQSPDLLAVNALGQFAGHPRIAALREFITGWYVSYLSADSARGQPEAGPQERLSRSGDNLANVIQYLAEQHSERLDHIFDVLRRRVPRIERVLAETMPDGRLLLQIKDAPFSSPVLARFASDGTLKMLAYLLLLNDPAPPPFIGIEEPENYLHPRLLPELAEECRVAAASTQLLVTTHSPFFLNSVRPEEVRVLWRDEQGYTQARRAADLPGVTEFVSHGALLGHLWMEGQLGVGDPLVNQGAPTRPLTIGS</sequence>
<dbReference type="PATRIC" id="fig|884204.6.peg.374"/>
<name>A0A0H3HIQ9_BURP2</name>
<dbReference type="EMBL" id="CP002833">
    <property type="protein sequence ID" value="AFI64846.1"/>
    <property type="molecule type" value="Genomic_DNA"/>
</dbReference>
<evidence type="ECO:0000259" key="1">
    <source>
        <dbReference type="Pfam" id="PF13304"/>
    </source>
</evidence>
<dbReference type="InterPro" id="IPR014555">
    <property type="entry name" value="RecF-like"/>
</dbReference>
<dbReference type="PANTHER" id="PTHR40396:SF1">
    <property type="entry name" value="ATPASE AAA-TYPE CORE DOMAIN-CONTAINING PROTEIN"/>
    <property type="match status" value="1"/>
</dbReference>
<dbReference type="Gene3D" id="3.40.50.300">
    <property type="entry name" value="P-loop containing nucleotide triphosphate hydrolases"/>
    <property type="match status" value="2"/>
</dbReference>
<feature type="domain" description="ATPase AAA-type core" evidence="1">
    <location>
        <begin position="42"/>
        <end position="350"/>
    </location>
</feature>